<dbReference type="GO" id="GO:0016887">
    <property type="term" value="F:ATP hydrolysis activity"/>
    <property type="evidence" value="ECO:0007669"/>
    <property type="project" value="InterPro"/>
</dbReference>
<dbReference type="Proteomes" id="UP000275456">
    <property type="component" value="Unassembled WGS sequence"/>
</dbReference>
<reference evidence="6 7" key="1">
    <citation type="submission" date="2018-11" db="EMBL/GenBank/DDBJ databases">
        <title>Sequencing the genomes of 1000 actinobacteria strains.</title>
        <authorList>
            <person name="Klenk H.-P."/>
        </authorList>
    </citation>
    <scope>NUCLEOTIDE SEQUENCE [LARGE SCALE GENOMIC DNA]</scope>
    <source>
        <strain evidence="6 7">DSM 9580</strain>
    </source>
</reference>
<feature type="domain" description="ABC transporter" evidence="5">
    <location>
        <begin position="5"/>
        <end position="228"/>
    </location>
</feature>
<evidence type="ECO:0000313" key="6">
    <source>
        <dbReference type="EMBL" id="ROR66048.1"/>
    </source>
</evidence>
<dbReference type="InterPro" id="IPR017871">
    <property type="entry name" value="ABC_transporter-like_CS"/>
</dbReference>
<evidence type="ECO:0000256" key="2">
    <source>
        <dbReference type="ARBA" id="ARBA00022448"/>
    </source>
</evidence>
<name>A0A3N2ASZ6_9MICO</name>
<dbReference type="PROSITE" id="PS00211">
    <property type="entry name" value="ABC_TRANSPORTER_1"/>
    <property type="match status" value="1"/>
</dbReference>
<dbReference type="Gene3D" id="3.40.50.300">
    <property type="entry name" value="P-loop containing nucleotide triphosphate hydrolases"/>
    <property type="match status" value="1"/>
</dbReference>
<organism evidence="6 7">
    <name type="scientific">Agrococcus jenensis</name>
    <dbReference type="NCBI Taxonomy" id="46353"/>
    <lineage>
        <taxon>Bacteria</taxon>
        <taxon>Bacillati</taxon>
        <taxon>Actinomycetota</taxon>
        <taxon>Actinomycetes</taxon>
        <taxon>Micrococcales</taxon>
        <taxon>Microbacteriaceae</taxon>
        <taxon>Agrococcus</taxon>
    </lineage>
</organism>
<keyword evidence="3" id="KW-0547">Nucleotide-binding</keyword>
<evidence type="ECO:0000313" key="7">
    <source>
        <dbReference type="Proteomes" id="UP000275456"/>
    </source>
</evidence>
<keyword evidence="7" id="KW-1185">Reference proteome</keyword>
<comment type="caution">
    <text evidence="6">The sequence shown here is derived from an EMBL/GenBank/DDBJ whole genome shotgun (WGS) entry which is preliminary data.</text>
</comment>
<dbReference type="PROSITE" id="PS50893">
    <property type="entry name" value="ABC_TRANSPORTER_2"/>
    <property type="match status" value="1"/>
</dbReference>
<evidence type="ECO:0000256" key="1">
    <source>
        <dbReference type="ARBA" id="ARBA00005417"/>
    </source>
</evidence>
<dbReference type="RefSeq" id="WP_170165566.1">
    <property type="nucleotide sequence ID" value="NZ_RKHJ01000001.1"/>
</dbReference>
<dbReference type="GO" id="GO:0005524">
    <property type="term" value="F:ATP binding"/>
    <property type="evidence" value="ECO:0007669"/>
    <property type="project" value="UniProtKB-KW"/>
</dbReference>
<keyword evidence="4 6" id="KW-0067">ATP-binding</keyword>
<evidence type="ECO:0000259" key="5">
    <source>
        <dbReference type="PROSITE" id="PS50893"/>
    </source>
</evidence>
<accession>A0A3N2ASZ6</accession>
<comment type="similarity">
    <text evidence="1">Belongs to the ABC transporter superfamily.</text>
</comment>
<dbReference type="SMART" id="SM00382">
    <property type="entry name" value="AAA"/>
    <property type="match status" value="1"/>
</dbReference>
<dbReference type="PANTHER" id="PTHR43335:SF4">
    <property type="entry name" value="ABC TRANSPORTER, ATP-BINDING PROTEIN"/>
    <property type="match status" value="1"/>
</dbReference>
<gene>
    <name evidence="6" type="ORF">EDD26_1423</name>
</gene>
<dbReference type="SUPFAM" id="SSF52540">
    <property type="entry name" value="P-loop containing nucleoside triphosphate hydrolases"/>
    <property type="match status" value="1"/>
</dbReference>
<sequence>MRAAIEVAGLTAAFGGRTVLDGVAFTVPWGAVTGFVGVNGAGKTTTLRRIVGLEAGGGVARVAGKAYADLEAPAEMLGCCPDVLGAAPGQTAAQHLDALALRAGLDRGAARRALADVGLSGVDGRIRALSLGQRRRLAIAGALLAEPRVLVLDEPFDGLDPGGRRWLSARLRAHADAGGAVLLSAHALHEAEPLLDRLVCLHAGAVRFEGPTEAFLRAHASPVVLVRSLDQPRLARALQAAGAVVHRRSGDALAVRELDAAAIARVAARLGVLLTELAPRRTTLSDAFAAAVGAAP</sequence>
<dbReference type="EMBL" id="RKHJ01000001">
    <property type="protein sequence ID" value="ROR66048.1"/>
    <property type="molecule type" value="Genomic_DNA"/>
</dbReference>
<dbReference type="AlphaFoldDB" id="A0A3N2ASZ6"/>
<evidence type="ECO:0000256" key="4">
    <source>
        <dbReference type="ARBA" id="ARBA00022840"/>
    </source>
</evidence>
<keyword evidence="2" id="KW-0813">Transport</keyword>
<dbReference type="InterPro" id="IPR027417">
    <property type="entry name" value="P-loop_NTPase"/>
</dbReference>
<protein>
    <submittedName>
        <fullName evidence="6">ABC-2 type transport system ATP-binding protein</fullName>
    </submittedName>
</protein>
<dbReference type="PANTHER" id="PTHR43335">
    <property type="entry name" value="ABC TRANSPORTER, ATP-BINDING PROTEIN"/>
    <property type="match status" value="1"/>
</dbReference>
<evidence type="ECO:0000256" key="3">
    <source>
        <dbReference type="ARBA" id="ARBA00022741"/>
    </source>
</evidence>
<dbReference type="InterPro" id="IPR003593">
    <property type="entry name" value="AAA+_ATPase"/>
</dbReference>
<proteinExistence type="inferred from homology"/>
<dbReference type="InterPro" id="IPR003439">
    <property type="entry name" value="ABC_transporter-like_ATP-bd"/>
</dbReference>
<dbReference type="Pfam" id="PF00005">
    <property type="entry name" value="ABC_tran"/>
    <property type="match status" value="1"/>
</dbReference>